<feature type="non-terminal residue" evidence="2">
    <location>
        <position position="169"/>
    </location>
</feature>
<feature type="region of interest" description="Disordered" evidence="1">
    <location>
        <begin position="1"/>
        <end position="29"/>
    </location>
</feature>
<dbReference type="EMBL" id="NJHN03000124">
    <property type="protein sequence ID" value="KAH9412984.1"/>
    <property type="molecule type" value="Genomic_DNA"/>
</dbReference>
<feature type="compositionally biased region" description="Low complexity" evidence="1">
    <location>
        <begin position="1"/>
        <end position="16"/>
    </location>
</feature>
<reference evidence="2 3" key="2">
    <citation type="journal article" date="2022" name="Mol. Biol. Evol.">
        <title>Comparative Genomics Reveals Insights into the Divergent Evolution of Astigmatic Mites and Household Pest Adaptations.</title>
        <authorList>
            <person name="Xiong Q."/>
            <person name="Wan A.T."/>
            <person name="Liu X."/>
            <person name="Fung C.S."/>
            <person name="Xiao X."/>
            <person name="Malainual N."/>
            <person name="Hou J."/>
            <person name="Wang L."/>
            <person name="Wang M."/>
            <person name="Yang K.Y."/>
            <person name="Cui Y."/>
            <person name="Leung E.L."/>
            <person name="Nong W."/>
            <person name="Shin S.K."/>
            <person name="Au S.W."/>
            <person name="Jeong K.Y."/>
            <person name="Chew F.T."/>
            <person name="Hui J.H."/>
            <person name="Leung T.F."/>
            <person name="Tungtrongchitr A."/>
            <person name="Zhong N."/>
            <person name="Liu Z."/>
            <person name="Tsui S.K."/>
        </authorList>
    </citation>
    <scope>NUCLEOTIDE SEQUENCE [LARGE SCALE GENOMIC DNA]</scope>
    <source>
        <strain evidence="2">Derp</strain>
    </source>
</reference>
<keyword evidence="3" id="KW-1185">Reference proteome</keyword>
<accession>A0ABQ8IRN9</accession>
<proteinExistence type="predicted"/>
<reference evidence="2 3" key="1">
    <citation type="journal article" date="2018" name="J. Allergy Clin. Immunol.">
        <title>High-quality assembly of Dermatophagoides pteronyssinus genome and transcriptome reveals a wide range of novel allergens.</title>
        <authorList>
            <person name="Liu X.Y."/>
            <person name="Yang K.Y."/>
            <person name="Wang M.Q."/>
            <person name="Kwok J.S."/>
            <person name="Zeng X."/>
            <person name="Yang Z."/>
            <person name="Xiao X.J."/>
            <person name="Lau C.P."/>
            <person name="Li Y."/>
            <person name="Huang Z.M."/>
            <person name="Ba J.G."/>
            <person name="Yim A.K."/>
            <person name="Ouyang C.Y."/>
            <person name="Ngai S.M."/>
            <person name="Chan T.F."/>
            <person name="Leung E.L."/>
            <person name="Liu L."/>
            <person name="Liu Z.G."/>
            <person name="Tsui S.K."/>
        </authorList>
    </citation>
    <scope>NUCLEOTIDE SEQUENCE [LARGE SCALE GENOMIC DNA]</scope>
    <source>
        <strain evidence="2">Derp</strain>
    </source>
</reference>
<name>A0ABQ8IRN9_DERPT</name>
<feature type="compositionally biased region" description="Basic and acidic residues" evidence="1">
    <location>
        <begin position="20"/>
        <end position="29"/>
    </location>
</feature>
<organism evidence="2 3">
    <name type="scientific">Dermatophagoides pteronyssinus</name>
    <name type="common">European house dust mite</name>
    <dbReference type="NCBI Taxonomy" id="6956"/>
    <lineage>
        <taxon>Eukaryota</taxon>
        <taxon>Metazoa</taxon>
        <taxon>Ecdysozoa</taxon>
        <taxon>Arthropoda</taxon>
        <taxon>Chelicerata</taxon>
        <taxon>Arachnida</taxon>
        <taxon>Acari</taxon>
        <taxon>Acariformes</taxon>
        <taxon>Sarcoptiformes</taxon>
        <taxon>Astigmata</taxon>
        <taxon>Psoroptidia</taxon>
        <taxon>Analgoidea</taxon>
        <taxon>Pyroglyphidae</taxon>
        <taxon>Dermatophagoidinae</taxon>
        <taxon>Dermatophagoides</taxon>
    </lineage>
</organism>
<gene>
    <name evidence="2" type="ORF">DERP_013966</name>
</gene>
<comment type="caution">
    <text evidence="2">The sequence shown here is derived from an EMBL/GenBank/DDBJ whole genome shotgun (WGS) entry which is preliminary data.</text>
</comment>
<evidence type="ECO:0000313" key="2">
    <source>
        <dbReference type="EMBL" id="KAH9412984.1"/>
    </source>
</evidence>
<protein>
    <submittedName>
        <fullName evidence="2">Uncharacterized protein</fullName>
    </submittedName>
</protein>
<sequence length="169" mass="19719">MEKSSTTNSSSTSSSTILDDSIKKQSTDDYDDNIDRSKIIHHSTNDDNNHRRLLMNPLNPTTNWNPSFLQPTKQSKISIDRSIDYTNIVIKHSIREKKLTFIIKLLLKKAHIIFIICEHLQILEEEKNVPDKKRRRRSENTLQSNCLVVVAVENDFLFLYFGWNAMSQR</sequence>
<dbReference type="Proteomes" id="UP000887458">
    <property type="component" value="Unassembled WGS sequence"/>
</dbReference>
<evidence type="ECO:0000256" key="1">
    <source>
        <dbReference type="SAM" id="MobiDB-lite"/>
    </source>
</evidence>
<evidence type="ECO:0000313" key="3">
    <source>
        <dbReference type="Proteomes" id="UP000887458"/>
    </source>
</evidence>